<sequence>MTRWIHHIYLKDQDWVEYEPSIDVSWSWRRICKVRDKLASAFTANYAGMLDSYSVKRSYSWFQPDGGRVPWYSLVWNRIVCPKHAFLCWMSVHGRLFTKSRQKKVGGLTDLECYMCGCEYSKKCTGAVNEWIEGRLVNWNNWEDLTKIRGVSMLTRQIYFATYAALIHHIWEARNICRLFQYVRSPNVVLREIQFELKTRVRFLLCNLKYNNYCNILFRIWDNFEK</sequence>
<feature type="domain" description="Reverse transcriptase zinc-binding" evidence="1">
    <location>
        <begin position="53"/>
        <end position="119"/>
    </location>
</feature>
<dbReference type="PANTHER" id="PTHR33116:SF84">
    <property type="entry name" value="RNA-DIRECTED DNA POLYMERASE"/>
    <property type="match status" value="1"/>
</dbReference>
<keyword evidence="3" id="KW-1185">Reference proteome</keyword>
<proteinExistence type="predicted"/>
<dbReference type="Proteomes" id="UP001443914">
    <property type="component" value="Unassembled WGS sequence"/>
</dbReference>
<gene>
    <name evidence="2" type="ORF">RND81_02G148800</name>
</gene>
<dbReference type="AlphaFoldDB" id="A0AAW1MTY3"/>
<evidence type="ECO:0000313" key="3">
    <source>
        <dbReference type="Proteomes" id="UP001443914"/>
    </source>
</evidence>
<name>A0AAW1MTY3_SAPOF</name>
<dbReference type="EMBL" id="JBDFQZ010000002">
    <property type="protein sequence ID" value="KAK9749771.1"/>
    <property type="molecule type" value="Genomic_DNA"/>
</dbReference>
<accession>A0AAW1MTY3</accession>
<comment type="caution">
    <text evidence="2">The sequence shown here is derived from an EMBL/GenBank/DDBJ whole genome shotgun (WGS) entry which is preliminary data.</text>
</comment>
<protein>
    <recommendedName>
        <fullName evidence="1">Reverse transcriptase zinc-binding domain-containing protein</fullName>
    </recommendedName>
</protein>
<reference evidence="2" key="1">
    <citation type="submission" date="2024-03" db="EMBL/GenBank/DDBJ databases">
        <title>WGS assembly of Saponaria officinalis var. Norfolk2.</title>
        <authorList>
            <person name="Jenkins J."/>
            <person name="Shu S."/>
            <person name="Grimwood J."/>
            <person name="Barry K."/>
            <person name="Goodstein D."/>
            <person name="Schmutz J."/>
            <person name="Leebens-Mack J."/>
            <person name="Osbourn A."/>
        </authorList>
    </citation>
    <scope>NUCLEOTIDE SEQUENCE [LARGE SCALE GENOMIC DNA]</scope>
    <source>
        <strain evidence="2">JIC</strain>
    </source>
</reference>
<organism evidence="2 3">
    <name type="scientific">Saponaria officinalis</name>
    <name type="common">Common soapwort</name>
    <name type="synonym">Lychnis saponaria</name>
    <dbReference type="NCBI Taxonomy" id="3572"/>
    <lineage>
        <taxon>Eukaryota</taxon>
        <taxon>Viridiplantae</taxon>
        <taxon>Streptophyta</taxon>
        <taxon>Embryophyta</taxon>
        <taxon>Tracheophyta</taxon>
        <taxon>Spermatophyta</taxon>
        <taxon>Magnoliopsida</taxon>
        <taxon>eudicotyledons</taxon>
        <taxon>Gunneridae</taxon>
        <taxon>Pentapetalae</taxon>
        <taxon>Caryophyllales</taxon>
        <taxon>Caryophyllaceae</taxon>
        <taxon>Caryophylleae</taxon>
        <taxon>Saponaria</taxon>
    </lineage>
</organism>
<dbReference type="PANTHER" id="PTHR33116">
    <property type="entry name" value="REVERSE TRANSCRIPTASE ZINC-BINDING DOMAIN-CONTAINING PROTEIN-RELATED-RELATED"/>
    <property type="match status" value="1"/>
</dbReference>
<evidence type="ECO:0000259" key="1">
    <source>
        <dbReference type="Pfam" id="PF13966"/>
    </source>
</evidence>
<evidence type="ECO:0000313" key="2">
    <source>
        <dbReference type="EMBL" id="KAK9749771.1"/>
    </source>
</evidence>
<dbReference type="Pfam" id="PF13966">
    <property type="entry name" value="zf-RVT"/>
    <property type="match status" value="1"/>
</dbReference>
<dbReference type="InterPro" id="IPR026960">
    <property type="entry name" value="RVT-Znf"/>
</dbReference>